<accession>A0ABM1V9H9</accession>
<gene>
    <name evidence="2" type="primary">LOC114076896</name>
</gene>
<proteinExistence type="predicted"/>
<evidence type="ECO:0000313" key="1">
    <source>
        <dbReference type="Proteomes" id="UP000694930"/>
    </source>
</evidence>
<reference evidence="1" key="1">
    <citation type="journal article" date="2014" name="Nat. Genet.">
        <title>The genome of the stress-tolerant wild tomato species Solanum pennellii.</title>
        <authorList>
            <person name="Bolger A."/>
            <person name="Scossa F."/>
            <person name="Bolger M.E."/>
            <person name="Lanz C."/>
            <person name="Maumus F."/>
            <person name="Tohge T."/>
            <person name="Quesneville H."/>
            <person name="Alseekh S."/>
            <person name="Sorensen I."/>
            <person name="Lichtenstein G."/>
            <person name="Fich E.A."/>
            <person name="Conte M."/>
            <person name="Keller H."/>
            <person name="Schneeberger K."/>
            <person name="Schwacke R."/>
            <person name="Ofner I."/>
            <person name="Vrebalov J."/>
            <person name="Xu Y."/>
            <person name="Osorio S."/>
            <person name="Aflitos S.A."/>
            <person name="Schijlen E."/>
            <person name="Jimenez-Gomez J.M."/>
            <person name="Ryngajllo M."/>
            <person name="Kimura S."/>
            <person name="Kumar R."/>
            <person name="Koenig D."/>
            <person name="Headland L.R."/>
            <person name="Maloof J.N."/>
            <person name="Sinha N."/>
            <person name="van Ham R.C."/>
            <person name="Lankhorst R.K."/>
            <person name="Mao L."/>
            <person name="Vogel A."/>
            <person name="Arsova B."/>
            <person name="Panstruga R."/>
            <person name="Fei Z."/>
            <person name="Rose J.K."/>
            <person name="Zamir D."/>
            <person name="Carrari F."/>
            <person name="Giovannoni J.J."/>
            <person name="Weigel D."/>
            <person name="Usadel B."/>
            <person name="Fernie A.R."/>
        </authorList>
    </citation>
    <scope>NUCLEOTIDE SEQUENCE [LARGE SCALE GENOMIC DNA]</scope>
    <source>
        <strain evidence="1">cv. LA0716</strain>
    </source>
</reference>
<dbReference type="Proteomes" id="UP000694930">
    <property type="component" value="Chromosome 4"/>
</dbReference>
<dbReference type="GeneID" id="114076896"/>
<sequence length="120" mass="14034">MSLFAVIHLHSHVSPVTVFNGLNFSKWHEQVQFHLGVMDLDLALQNDKPTAITNKSNDNEKSFHKSWKRYNRLSLMFMRMTVANNIKSTIPQIESVREYLKFVEDRCRSADKSLCWYTNG</sequence>
<keyword evidence="1" id="KW-1185">Reference proteome</keyword>
<organism evidence="1 2">
    <name type="scientific">Solanum pennellii</name>
    <name type="common">Tomato</name>
    <name type="synonym">Lycopersicon pennellii</name>
    <dbReference type="NCBI Taxonomy" id="28526"/>
    <lineage>
        <taxon>Eukaryota</taxon>
        <taxon>Viridiplantae</taxon>
        <taxon>Streptophyta</taxon>
        <taxon>Embryophyta</taxon>
        <taxon>Tracheophyta</taxon>
        <taxon>Spermatophyta</taxon>
        <taxon>Magnoliopsida</taxon>
        <taxon>eudicotyledons</taxon>
        <taxon>Gunneridae</taxon>
        <taxon>Pentapetalae</taxon>
        <taxon>asterids</taxon>
        <taxon>lamiids</taxon>
        <taxon>Solanales</taxon>
        <taxon>Solanaceae</taxon>
        <taxon>Solanoideae</taxon>
        <taxon>Solaneae</taxon>
        <taxon>Solanum</taxon>
        <taxon>Solanum subgen. Lycopersicon</taxon>
    </lineage>
</organism>
<dbReference type="RefSeq" id="XP_027772397.1">
    <property type="nucleotide sequence ID" value="XM_027916596.1"/>
</dbReference>
<protein>
    <submittedName>
        <fullName evidence="2">Uncharacterized protein LOC114076896</fullName>
    </submittedName>
</protein>
<reference evidence="2" key="2">
    <citation type="submission" date="2025-08" db="UniProtKB">
        <authorList>
            <consortium name="RefSeq"/>
        </authorList>
    </citation>
    <scope>IDENTIFICATION</scope>
</reference>
<evidence type="ECO:0000313" key="2">
    <source>
        <dbReference type="RefSeq" id="XP_027772397.1"/>
    </source>
</evidence>
<name>A0ABM1V9H9_SOLPN</name>